<dbReference type="PANTHER" id="PTHR42941">
    <property type="entry name" value="SLL1037 PROTEIN"/>
    <property type="match status" value="1"/>
</dbReference>
<reference evidence="2 3" key="1">
    <citation type="journal article" date="2012" name="J. Bacteriol.">
        <title>Complete genome sequence of Alcanivorax dieselolei type strain B5.</title>
        <authorList>
            <person name="Lai Q."/>
            <person name="Li W."/>
            <person name="Shao Z."/>
        </authorList>
    </citation>
    <scope>NUCLEOTIDE SEQUENCE [LARGE SCALE GENOMIC DNA]</scope>
    <source>
        <strain evidence="3">DSM 16502 / CGMCC 1.3690 / B-5</strain>
    </source>
</reference>
<dbReference type="RefSeq" id="WP_014995197.1">
    <property type="nucleotide sequence ID" value="NC_018691.1"/>
</dbReference>
<dbReference type="PATRIC" id="fig|930169.3.peg.2822"/>
<dbReference type="PANTHER" id="PTHR42941:SF1">
    <property type="entry name" value="SLL1037 PROTEIN"/>
    <property type="match status" value="1"/>
</dbReference>
<proteinExistence type="predicted"/>
<dbReference type="NCBIfam" id="TIGR02122">
    <property type="entry name" value="TRAP_TAXI"/>
    <property type="match status" value="1"/>
</dbReference>
<keyword evidence="3" id="KW-1185">Reference proteome</keyword>
<name>K0CHQ9_ALCDB</name>
<evidence type="ECO:0000256" key="1">
    <source>
        <dbReference type="SAM" id="SignalP"/>
    </source>
</evidence>
<dbReference type="Proteomes" id="UP000006286">
    <property type="component" value="Chromosome"/>
</dbReference>
<organism evidence="2 3">
    <name type="scientific">Alcanivorax dieselolei (strain DSM 16502 / CGMCC 1.3690 / MCCC 1A00001 / B-5)</name>
    <name type="common">Alloalcanivorax dieselolei</name>
    <dbReference type="NCBI Taxonomy" id="930169"/>
    <lineage>
        <taxon>Bacteria</taxon>
        <taxon>Pseudomonadati</taxon>
        <taxon>Pseudomonadota</taxon>
        <taxon>Gammaproteobacteria</taxon>
        <taxon>Oceanospirillales</taxon>
        <taxon>Alcanivoracaceae</taxon>
        <taxon>Alloalcanivorax</taxon>
    </lineage>
</organism>
<evidence type="ECO:0000313" key="3">
    <source>
        <dbReference type="Proteomes" id="UP000006286"/>
    </source>
</evidence>
<feature type="signal peptide" evidence="1">
    <location>
        <begin position="1"/>
        <end position="27"/>
    </location>
</feature>
<dbReference type="SMR" id="K0CHQ9"/>
<gene>
    <name evidence="2" type="ordered locus">B5T_02863</name>
</gene>
<dbReference type="STRING" id="930169.B5T_02863"/>
<accession>K0CHQ9</accession>
<dbReference type="Gene3D" id="3.40.190.10">
    <property type="entry name" value="Periplasmic binding protein-like II"/>
    <property type="match status" value="2"/>
</dbReference>
<feature type="chain" id="PRO_5003830042" evidence="1">
    <location>
        <begin position="28"/>
        <end position="334"/>
    </location>
</feature>
<dbReference type="OrthoDB" id="9776669at2"/>
<keyword evidence="1" id="KW-0732">Signal</keyword>
<dbReference type="HOGENOM" id="CLU_033215_4_0_6"/>
<dbReference type="SUPFAM" id="SSF53850">
    <property type="entry name" value="Periplasmic binding protein-like II"/>
    <property type="match status" value="1"/>
</dbReference>
<dbReference type="AlphaFoldDB" id="K0CHQ9"/>
<dbReference type="Pfam" id="PF16868">
    <property type="entry name" value="NMT1_3"/>
    <property type="match status" value="1"/>
</dbReference>
<protein>
    <submittedName>
        <fullName evidence="2">TRAP-T family transporter</fullName>
    </submittedName>
</protein>
<evidence type="ECO:0000313" key="2">
    <source>
        <dbReference type="EMBL" id="AFT71131.1"/>
    </source>
</evidence>
<dbReference type="KEGG" id="adi:B5T_02863"/>
<dbReference type="eggNOG" id="COG2358">
    <property type="taxonomic scope" value="Bacteria"/>
</dbReference>
<dbReference type="EMBL" id="CP003466">
    <property type="protein sequence ID" value="AFT71131.1"/>
    <property type="molecule type" value="Genomic_DNA"/>
</dbReference>
<dbReference type="InterPro" id="IPR011852">
    <property type="entry name" value="TRAP_TAXI"/>
</dbReference>
<sequence length="334" mass="35442">MKTKLKSLIAGGMLALATAFGGQSAYAQNAVNLKMASFNVGGSWYIYATALSKLAQEALPEGSKVEVLPYQGGVGNPILVNRGEADMGLSFSALSNWAYNGKITFSEENQNIRALFGGLNQPHRLGIVVRKDSGIASLADLSKEKARLVTVQRGGAGEALAHMALEAYGTSYSDLEKAGGRVTHVDLPVAIQQMRDGQADIFIHNIGYKQPDVMELALSGKVKFIPLGEKQMNVLENDYGLLGDLSIKPEEFDGVDTAVPSVGYPTGVIANADMPDNVAYAITKAVIEHPDRIRAAHASLSAFDPAKAGKAAVNGNIPLHPGAARYYREAGLIE</sequence>